<accession>A0A4R7C6F4</accession>
<evidence type="ECO:0000256" key="2">
    <source>
        <dbReference type="ARBA" id="ARBA00023125"/>
    </source>
</evidence>
<name>A0A4R7C6F4_9HYPH</name>
<dbReference type="AlphaFoldDB" id="A0A4R7C6F4"/>
<dbReference type="OrthoDB" id="7873969at2"/>
<evidence type="ECO:0000256" key="1">
    <source>
        <dbReference type="ARBA" id="ARBA00022908"/>
    </source>
</evidence>
<evidence type="ECO:0000313" key="6">
    <source>
        <dbReference type="Proteomes" id="UP000295122"/>
    </source>
</evidence>
<dbReference type="InterPro" id="IPR011010">
    <property type="entry name" value="DNA_brk_join_enz"/>
</dbReference>
<dbReference type="InterPro" id="IPR010998">
    <property type="entry name" value="Integrase_recombinase_N"/>
</dbReference>
<evidence type="ECO:0000259" key="4">
    <source>
        <dbReference type="PROSITE" id="PS51898"/>
    </source>
</evidence>
<protein>
    <submittedName>
        <fullName evidence="5">Site-specific recombinase XerD</fullName>
    </submittedName>
</protein>
<proteinExistence type="predicted"/>
<dbReference type="Gene3D" id="1.10.150.130">
    <property type="match status" value="1"/>
</dbReference>
<dbReference type="Gene3D" id="1.10.443.10">
    <property type="entry name" value="Intergrase catalytic core"/>
    <property type="match status" value="1"/>
</dbReference>
<feature type="domain" description="Tyr recombinase" evidence="4">
    <location>
        <begin position="172"/>
        <end position="341"/>
    </location>
</feature>
<evidence type="ECO:0000313" key="5">
    <source>
        <dbReference type="EMBL" id="TDR94160.1"/>
    </source>
</evidence>
<dbReference type="GO" id="GO:0006310">
    <property type="term" value="P:DNA recombination"/>
    <property type="evidence" value="ECO:0007669"/>
    <property type="project" value="UniProtKB-KW"/>
</dbReference>
<dbReference type="SUPFAM" id="SSF56349">
    <property type="entry name" value="DNA breaking-rejoining enzymes"/>
    <property type="match status" value="1"/>
</dbReference>
<dbReference type="Pfam" id="PF00589">
    <property type="entry name" value="Phage_integrase"/>
    <property type="match status" value="1"/>
</dbReference>
<dbReference type="PANTHER" id="PTHR30349:SF84">
    <property type="entry name" value="PHAGE-RELATED INTEGRASE"/>
    <property type="match status" value="1"/>
</dbReference>
<keyword evidence="3" id="KW-0233">DNA recombination</keyword>
<keyword evidence="6" id="KW-1185">Reference proteome</keyword>
<dbReference type="InterPro" id="IPR013762">
    <property type="entry name" value="Integrase-like_cat_sf"/>
</dbReference>
<evidence type="ECO:0000256" key="3">
    <source>
        <dbReference type="ARBA" id="ARBA00023172"/>
    </source>
</evidence>
<dbReference type="EMBL" id="SNZR01000011">
    <property type="protein sequence ID" value="TDR94160.1"/>
    <property type="molecule type" value="Genomic_DNA"/>
</dbReference>
<dbReference type="GO" id="GO:0003677">
    <property type="term" value="F:DNA binding"/>
    <property type="evidence" value="ECO:0007669"/>
    <property type="project" value="UniProtKB-KW"/>
</dbReference>
<reference evidence="5 6" key="1">
    <citation type="submission" date="2019-03" db="EMBL/GenBank/DDBJ databases">
        <title>Genomic Encyclopedia of Type Strains, Phase IV (KMG-IV): sequencing the most valuable type-strain genomes for metagenomic binning, comparative biology and taxonomic classification.</title>
        <authorList>
            <person name="Goeker M."/>
        </authorList>
    </citation>
    <scope>NUCLEOTIDE SEQUENCE [LARGE SCALE GENOMIC DNA]</scope>
    <source>
        <strain evidence="5 6">DSM 25903</strain>
    </source>
</reference>
<dbReference type="PANTHER" id="PTHR30349">
    <property type="entry name" value="PHAGE INTEGRASE-RELATED"/>
    <property type="match status" value="1"/>
</dbReference>
<comment type="caution">
    <text evidence="5">The sequence shown here is derived from an EMBL/GenBank/DDBJ whole genome shotgun (WGS) entry which is preliminary data.</text>
</comment>
<dbReference type="Proteomes" id="UP000295122">
    <property type="component" value="Unassembled WGS sequence"/>
</dbReference>
<dbReference type="PROSITE" id="PS51898">
    <property type="entry name" value="TYR_RECOMBINASE"/>
    <property type="match status" value="1"/>
</dbReference>
<organism evidence="5 6">
    <name type="scientific">Enterovirga rhinocerotis</name>
    <dbReference type="NCBI Taxonomy" id="1339210"/>
    <lineage>
        <taxon>Bacteria</taxon>
        <taxon>Pseudomonadati</taxon>
        <taxon>Pseudomonadota</taxon>
        <taxon>Alphaproteobacteria</taxon>
        <taxon>Hyphomicrobiales</taxon>
        <taxon>Methylobacteriaceae</taxon>
        <taxon>Enterovirga</taxon>
    </lineage>
</organism>
<keyword evidence="1" id="KW-0229">DNA integration</keyword>
<keyword evidence="2" id="KW-0238">DNA-binding</keyword>
<sequence>MIGSMPRTRPPHLLREVTRHERVVWYVRTDGGRGRRIRLPDEYGTEAFWDAYRAGLAGKAVTKPGAPAAGTLSWLIARYVESAEWSDLSPATRKQRHAVYRQVEAKSGTKSLKAVNHASVLAGRDARKDRPHAANNFLKAMRGLFGWAVARRHVTVNPTSDIKLLTGEHDDVGFHAWTEDEVARFEKRWPLGSRQRLAFDLLLYTGLRRGDAVRLGRQHVRGDEFSIRTEKTGAVVTRPILHPLAVSIAAAPTGDLAFLVTERGAPFGSKESFGTWFKKVCKKAGVPGSAHGLRKAGARRAAEAGATEAQLNALFGWAQGSRESATYVRTADNARLARSAPVLPAPLTKVRESS</sequence>
<dbReference type="InterPro" id="IPR050090">
    <property type="entry name" value="Tyrosine_recombinase_XerCD"/>
</dbReference>
<dbReference type="InterPro" id="IPR002104">
    <property type="entry name" value="Integrase_catalytic"/>
</dbReference>
<gene>
    <name evidence="5" type="ORF">EV668_1437</name>
</gene>
<dbReference type="GO" id="GO:0015074">
    <property type="term" value="P:DNA integration"/>
    <property type="evidence" value="ECO:0007669"/>
    <property type="project" value="UniProtKB-KW"/>
</dbReference>